<dbReference type="AlphaFoldDB" id="A0A1T4XQ12"/>
<keyword evidence="3" id="KW-0228">DNA excision</keyword>
<dbReference type="PROSITE" id="PS50151">
    <property type="entry name" value="UVR"/>
    <property type="match status" value="1"/>
</dbReference>
<dbReference type="InterPro" id="IPR001943">
    <property type="entry name" value="UVR_dom"/>
</dbReference>
<evidence type="ECO:0000313" key="8">
    <source>
        <dbReference type="EMBL" id="SKA91165.1"/>
    </source>
</evidence>
<organism evidence="8 9">
    <name type="scientific">Caloramator quimbayensis</name>
    <dbReference type="NCBI Taxonomy" id="1147123"/>
    <lineage>
        <taxon>Bacteria</taxon>
        <taxon>Bacillati</taxon>
        <taxon>Bacillota</taxon>
        <taxon>Clostridia</taxon>
        <taxon>Eubacteriales</taxon>
        <taxon>Clostridiaceae</taxon>
        <taxon>Caloramator</taxon>
    </lineage>
</organism>
<evidence type="ECO:0000256" key="2">
    <source>
        <dbReference type="ARBA" id="ARBA00022763"/>
    </source>
</evidence>
<dbReference type="OrthoDB" id="9804933at2"/>
<dbReference type="Pfam" id="PF01541">
    <property type="entry name" value="GIY-YIG"/>
    <property type="match status" value="1"/>
</dbReference>
<keyword evidence="4" id="KW-0267">Excision nuclease</keyword>
<dbReference type="PROSITE" id="PS50164">
    <property type="entry name" value="GIY_YIG"/>
    <property type="match status" value="1"/>
</dbReference>
<dbReference type="GO" id="GO:0006289">
    <property type="term" value="P:nucleotide-excision repair"/>
    <property type="evidence" value="ECO:0007669"/>
    <property type="project" value="InterPro"/>
</dbReference>
<evidence type="ECO:0000256" key="3">
    <source>
        <dbReference type="ARBA" id="ARBA00022769"/>
    </source>
</evidence>
<sequence>MNLKEKAKMLPSSPGVYLMKNSHGSIIYIGKSKNLKNRVESYFTNSSTHSPKVIKLIKNIKDFDYIVTDTEFEAFLLECKLIKEIKPIFNSKMKNPNSYCYIKIEINRKYPNIEISDEFNIDDGNIYFGPYTNKNTVLRAIQGIKECCRILCSNDFLRTSKCLNYSLGLCIGMCFNDNAKEQYNDVIHKITNLLYGTDREIIELIKNKMITSSEKYDFESAAKYRDYLSAVNYLVNKIKVIEFIKKNRNILLFEKLNSKEFKIFLLKGIKILFNKKYMLLEDNFKEIACEISSNISYYFNNNTFEKSVNIEKNEADESQIIYSYLKNKSNNCSYFFIPYKKLNKKNMKIDTKIESLLKKSFATSN</sequence>
<dbReference type="FunFam" id="3.40.1440.10:FF:000001">
    <property type="entry name" value="UvrABC system protein C"/>
    <property type="match status" value="1"/>
</dbReference>
<dbReference type="RefSeq" id="WP_078696660.1">
    <property type="nucleotide sequence ID" value="NZ_FUYH01000011.1"/>
</dbReference>
<gene>
    <name evidence="8" type="ORF">SAMN05443428_11110</name>
</gene>
<dbReference type="InterPro" id="IPR000305">
    <property type="entry name" value="GIY-YIG_endonuc"/>
</dbReference>
<dbReference type="EMBL" id="FUYH01000011">
    <property type="protein sequence ID" value="SKA91165.1"/>
    <property type="molecule type" value="Genomic_DNA"/>
</dbReference>
<evidence type="ECO:0000256" key="5">
    <source>
        <dbReference type="ARBA" id="ARBA00023204"/>
    </source>
</evidence>
<keyword evidence="2" id="KW-0227">DNA damage</keyword>
<dbReference type="SUPFAM" id="SSF46600">
    <property type="entry name" value="C-terminal UvrC-binding domain of UvrB"/>
    <property type="match status" value="1"/>
</dbReference>
<dbReference type="GO" id="GO:0004518">
    <property type="term" value="F:nuclease activity"/>
    <property type="evidence" value="ECO:0007669"/>
    <property type="project" value="UniProtKB-KW"/>
</dbReference>
<evidence type="ECO:0000256" key="1">
    <source>
        <dbReference type="ARBA" id="ARBA00022490"/>
    </source>
</evidence>
<dbReference type="PANTHER" id="PTHR30562:SF1">
    <property type="entry name" value="UVRABC SYSTEM PROTEIN C"/>
    <property type="match status" value="1"/>
</dbReference>
<accession>A0A1T4XQ12</accession>
<keyword evidence="1" id="KW-0963">Cytoplasm</keyword>
<dbReference type="InterPro" id="IPR047296">
    <property type="entry name" value="GIY-YIG_UvrC_Cho"/>
</dbReference>
<evidence type="ECO:0000313" key="9">
    <source>
        <dbReference type="Proteomes" id="UP000190105"/>
    </source>
</evidence>
<evidence type="ECO:0000259" key="6">
    <source>
        <dbReference type="PROSITE" id="PS50151"/>
    </source>
</evidence>
<name>A0A1T4XQ12_9CLOT</name>
<reference evidence="9" key="1">
    <citation type="submission" date="2017-02" db="EMBL/GenBank/DDBJ databases">
        <authorList>
            <person name="Varghese N."/>
            <person name="Submissions S."/>
        </authorList>
    </citation>
    <scope>NUCLEOTIDE SEQUENCE [LARGE SCALE GENOMIC DNA]</scope>
    <source>
        <strain evidence="9">USBA 833</strain>
    </source>
</reference>
<keyword evidence="9" id="KW-1185">Reference proteome</keyword>
<protein>
    <submittedName>
        <fullName evidence="8">Excinuclease ABC subunit C</fullName>
    </submittedName>
</protein>
<dbReference type="Pfam" id="PF02151">
    <property type="entry name" value="UVR"/>
    <property type="match status" value="1"/>
</dbReference>
<keyword evidence="5" id="KW-0234">DNA repair</keyword>
<dbReference type="STRING" id="1147123.SAMN05443428_11110"/>
<dbReference type="InterPro" id="IPR050066">
    <property type="entry name" value="UvrABC_protein_C"/>
</dbReference>
<feature type="domain" description="GIY-YIG" evidence="7">
    <location>
        <begin position="12"/>
        <end position="91"/>
    </location>
</feature>
<dbReference type="CDD" id="cd10434">
    <property type="entry name" value="GIY-YIG_UvrC_Cho"/>
    <property type="match status" value="1"/>
</dbReference>
<dbReference type="PANTHER" id="PTHR30562">
    <property type="entry name" value="UVRC/OXIDOREDUCTASE"/>
    <property type="match status" value="1"/>
</dbReference>
<dbReference type="InterPro" id="IPR035901">
    <property type="entry name" value="GIY-YIG_endonuc_sf"/>
</dbReference>
<feature type="domain" description="UVR" evidence="6">
    <location>
        <begin position="199"/>
        <end position="234"/>
    </location>
</feature>
<evidence type="ECO:0000256" key="4">
    <source>
        <dbReference type="ARBA" id="ARBA00022881"/>
    </source>
</evidence>
<dbReference type="SMART" id="SM00465">
    <property type="entry name" value="GIYc"/>
    <property type="match status" value="1"/>
</dbReference>
<proteinExistence type="predicted"/>
<dbReference type="InterPro" id="IPR036876">
    <property type="entry name" value="UVR_dom_sf"/>
</dbReference>
<dbReference type="Proteomes" id="UP000190105">
    <property type="component" value="Unassembled WGS sequence"/>
</dbReference>
<dbReference type="SUPFAM" id="SSF82771">
    <property type="entry name" value="GIY-YIG endonuclease"/>
    <property type="match status" value="1"/>
</dbReference>
<evidence type="ECO:0000259" key="7">
    <source>
        <dbReference type="PROSITE" id="PS50164"/>
    </source>
</evidence>
<dbReference type="Gene3D" id="3.40.1440.10">
    <property type="entry name" value="GIY-YIG endonuclease"/>
    <property type="match status" value="1"/>
</dbReference>
<dbReference type="GO" id="GO:0009380">
    <property type="term" value="C:excinuclease repair complex"/>
    <property type="evidence" value="ECO:0007669"/>
    <property type="project" value="TreeGrafter"/>
</dbReference>